<evidence type="ECO:0000256" key="5">
    <source>
        <dbReference type="ARBA" id="ARBA00022989"/>
    </source>
</evidence>
<gene>
    <name evidence="9" type="ORF">IAA45_04785</name>
</gene>
<dbReference type="PANTHER" id="PTHR43124:SF3">
    <property type="entry name" value="CHLORAMPHENICOL EFFLUX PUMP RV0191"/>
    <property type="match status" value="1"/>
</dbReference>
<evidence type="ECO:0000259" key="8">
    <source>
        <dbReference type="PROSITE" id="PS50850"/>
    </source>
</evidence>
<evidence type="ECO:0000313" key="10">
    <source>
        <dbReference type="Proteomes" id="UP000886817"/>
    </source>
</evidence>
<dbReference type="Proteomes" id="UP000886817">
    <property type="component" value="Unassembled WGS sequence"/>
</dbReference>
<feature type="transmembrane region" description="Helical" evidence="7">
    <location>
        <begin position="171"/>
        <end position="191"/>
    </location>
</feature>
<dbReference type="InterPro" id="IPR036259">
    <property type="entry name" value="MFS_trans_sf"/>
</dbReference>
<dbReference type="GO" id="GO:0022857">
    <property type="term" value="F:transmembrane transporter activity"/>
    <property type="evidence" value="ECO:0007669"/>
    <property type="project" value="InterPro"/>
</dbReference>
<dbReference type="InterPro" id="IPR011701">
    <property type="entry name" value="MFS"/>
</dbReference>
<dbReference type="Pfam" id="PF07690">
    <property type="entry name" value="MFS_1"/>
    <property type="match status" value="1"/>
</dbReference>
<dbReference type="PROSITE" id="PS50850">
    <property type="entry name" value="MFS"/>
    <property type="match status" value="1"/>
</dbReference>
<feature type="domain" description="Major facilitator superfamily (MFS) profile" evidence="8">
    <location>
        <begin position="1"/>
        <end position="406"/>
    </location>
</feature>
<evidence type="ECO:0000256" key="2">
    <source>
        <dbReference type="ARBA" id="ARBA00022448"/>
    </source>
</evidence>
<dbReference type="AlphaFoldDB" id="A0A9D1WGX2"/>
<sequence length="411" mass="44687">MNKSFAKKYGTLLLLACGAGFIFQLPFIRETFYIPIQKAMGLSNSQMGALSSWYAIVATPAYFLGGIVADKFSPKIMLTFSFFSTGLLGLWFSMFPGYRVSQLIFALMGFTTVMTYWSSVIKAVRMLGTSEEQGRLFGLQEGLRGFLNAGLVFVMAWVYARFADEVMGAAWAIRLCAILLLIIGVLCWVVIDNPTEGTQTESLKELISGTLRCMKIPRVWLLTGIVFTAYCVYGLMSYINTYAVNVCGMSEVAAANLGGIRYLLQGVGGVVGGFLADRIHSRLKVISISGGLLALSWAAFILIPGSSSALAMVLVNFFIGVILLYAIRSQYFADIDDAGLDVNITGRVSGILSTFGYLPDVFMFTLVGSWLDGAAGKAGYNKVFICAAVMGVLCMIIAGILYRAVEKEKRN</sequence>
<reference evidence="9" key="2">
    <citation type="submission" date="2021-04" db="EMBL/GenBank/DDBJ databases">
        <authorList>
            <person name="Gilroy R."/>
        </authorList>
    </citation>
    <scope>NUCLEOTIDE SEQUENCE</scope>
    <source>
        <strain evidence="9">ChiSjej1B19-8411</strain>
    </source>
</reference>
<feature type="transmembrane region" description="Helical" evidence="7">
    <location>
        <begin position="49"/>
        <end position="69"/>
    </location>
</feature>
<dbReference type="SUPFAM" id="SSF103473">
    <property type="entry name" value="MFS general substrate transporter"/>
    <property type="match status" value="1"/>
</dbReference>
<reference evidence="9" key="1">
    <citation type="journal article" date="2021" name="PeerJ">
        <title>Extensive microbial diversity within the chicken gut microbiome revealed by metagenomics and culture.</title>
        <authorList>
            <person name="Gilroy R."/>
            <person name="Ravi A."/>
            <person name="Getino M."/>
            <person name="Pursley I."/>
            <person name="Horton D.L."/>
            <person name="Alikhan N.F."/>
            <person name="Baker D."/>
            <person name="Gharbi K."/>
            <person name="Hall N."/>
            <person name="Watson M."/>
            <person name="Adriaenssens E.M."/>
            <person name="Foster-Nyarko E."/>
            <person name="Jarju S."/>
            <person name="Secka A."/>
            <person name="Antonio M."/>
            <person name="Oren A."/>
            <person name="Chaudhuri R.R."/>
            <person name="La Ragione R."/>
            <person name="Hildebrand F."/>
            <person name="Pallen M.J."/>
        </authorList>
    </citation>
    <scope>NUCLEOTIDE SEQUENCE</scope>
    <source>
        <strain evidence="9">ChiSjej1B19-8411</strain>
    </source>
</reference>
<feature type="transmembrane region" description="Helical" evidence="7">
    <location>
        <begin position="76"/>
        <end position="94"/>
    </location>
</feature>
<evidence type="ECO:0000313" key="9">
    <source>
        <dbReference type="EMBL" id="HIX59016.1"/>
    </source>
</evidence>
<evidence type="ECO:0000256" key="7">
    <source>
        <dbReference type="SAM" id="Phobius"/>
    </source>
</evidence>
<name>A0A9D1WGX2_9FIRM</name>
<accession>A0A9D1WGX2</accession>
<feature type="transmembrane region" description="Helical" evidence="7">
    <location>
        <begin position="283"/>
        <end position="303"/>
    </location>
</feature>
<comment type="caution">
    <text evidence="9">The sequence shown here is derived from an EMBL/GenBank/DDBJ whole genome shotgun (WGS) entry which is preliminary data.</text>
</comment>
<feature type="transmembrane region" description="Helical" evidence="7">
    <location>
        <begin position="383"/>
        <end position="405"/>
    </location>
</feature>
<feature type="transmembrane region" description="Helical" evidence="7">
    <location>
        <begin position="12"/>
        <end position="29"/>
    </location>
</feature>
<feature type="transmembrane region" description="Helical" evidence="7">
    <location>
        <begin position="219"/>
        <end position="239"/>
    </location>
</feature>
<feature type="transmembrane region" description="Helical" evidence="7">
    <location>
        <begin position="348"/>
        <end position="371"/>
    </location>
</feature>
<keyword evidence="2" id="KW-0813">Transport</keyword>
<evidence type="ECO:0000256" key="3">
    <source>
        <dbReference type="ARBA" id="ARBA00022475"/>
    </source>
</evidence>
<feature type="transmembrane region" description="Helical" evidence="7">
    <location>
        <begin position="259"/>
        <end position="276"/>
    </location>
</feature>
<dbReference type="EMBL" id="DXEX01000108">
    <property type="protein sequence ID" value="HIX59016.1"/>
    <property type="molecule type" value="Genomic_DNA"/>
</dbReference>
<dbReference type="GO" id="GO:0005886">
    <property type="term" value="C:plasma membrane"/>
    <property type="evidence" value="ECO:0007669"/>
    <property type="project" value="UniProtKB-SubCell"/>
</dbReference>
<dbReference type="Gene3D" id="1.20.1250.20">
    <property type="entry name" value="MFS general substrate transporter like domains"/>
    <property type="match status" value="2"/>
</dbReference>
<keyword evidence="3" id="KW-1003">Cell membrane</keyword>
<keyword evidence="5 7" id="KW-1133">Transmembrane helix</keyword>
<dbReference type="CDD" id="cd06174">
    <property type="entry name" value="MFS"/>
    <property type="match status" value="1"/>
</dbReference>
<feature type="transmembrane region" description="Helical" evidence="7">
    <location>
        <begin position="309"/>
        <end position="327"/>
    </location>
</feature>
<dbReference type="InterPro" id="IPR050189">
    <property type="entry name" value="MFS_Efflux_Transporters"/>
</dbReference>
<evidence type="ECO:0000256" key="4">
    <source>
        <dbReference type="ARBA" id="ARBA00022692"/>
    </source>
</evidence>
<keyword evidence="6 7" id="KW-0472">Membrane</keyword>
<evidence type="ECO:0000256" key="6">
    <source>
        <dbReference type="ARBA" id="ARBA00023136"/>
    </source>
</evidence>
<comment type="subcellular location">
    <subcellularLocation>
        <location evidence="1">Cell membrane</location>
        <topology evidence="1">Multi-pass membrane protein</topology>
    </subcellularLocation>
</comment>
<feature type="transmembrane region" description="Helical" evidence="7">
    <location>
        <begin position="142"/>
        <end position="159"/>
    </location>
</feature>
<dbReference type="PANTHER" id="PTHR43124">
    <property type="entry name" value="PURINE EFFLUX PUMP PBUE"/>
    <property type="match status" value="1"/>
</dbReference>
<dbReference type="InterPro" id="IPR020846">
    <property type="entry name" value="MFS_dom"/>
</dbReference>
<evidence type="ECO:0000256" key="1">
    <source>
        <dbReference type="ARBA" id="ARBA00004651"/>
    </source>
</evidence>
<proteinExistence type="predicted"/>
<keyword evidence="4 7" id="KW-0812">Transmembrane</keyword>
<feature type="transmembrane region" description="Helical" evidence="7">
    <location>
        <begin position="100"/>
        <end position="121"/>
    </location>
</feature>
<organism evidence="9 10">
    <name type="scientific">Candidatus Blautia gallistercoris</name>
    <dbReference type="NCBI Taxonomy" id="2838490"/>
    <lineage>
        <taxon>Bacteria</taxon>
        <taxon>Bacillati</taxon>
        <taxon>Bacillota</taxon>
        <taxon>Clostridia</taxon>
        <taxon>Lachnospirales</taxon>
        <taxon>Lachnospiraceae</taxon>
        <taxon>Blautia</taxon>
    </lineage>
</organism>
<protein>
    <submittedName>
        <fullName evidence="9">MFS transporter</fullName>
    </submittedName>
</protein>